<organism evidence="1">
    <name type="scientific">Enterobacter cloacae subsp. cloacae</name>
    <dbReference type="NCBI Taxonomy" id="336306"/>
    <lineage>
        <taxon>Bacteria</taxon>
        <taxon>Pseudomonadati</taxon>
        <taxon>Pseudomonadota</taxon>
        <taxon>Gammaproteobacteria</taxon>
        <taxon>Enterobacterales</taxon>
        <taxon>Enterobacteriaceae</taxon>
        <taxon>Enterobacter</taxon>
        <taxon>Enterobacter cloacae complex</taxon>
    </lineage>
</organism>
<keyword evidence="1" id="KW-0614">Plasmid</keyword>
<reference evidence="1" key="1">
    <citation type="submission" date="2016-11" db="EMBL/GenBank/DDBJ databases">
        <title>Evolution of class 1 integrons: mobilization and dispersal via food-borne bacteria.</title>
        <authorList>
            <person name="Ghaly T.M."/>
            <person name="Chow L."/>
            <person name="Asher A.J."/>
            <person name="Waldron L.S."/>
            <person name="Gillings M.R."/>
        </authorList>
    </citation>
    <scope>NUCLEOTIDE SEQUENCE</scope>
    <source>
        <strain evidence="1">MN201516</strain>
        <plasmid evidence="1">pOP-I</plasmid>
    </source>
</reference>
<dbReference type="EMBL" id="KY126370">
    <property type="protein sequence ID" value="ARB02488.1"/>
    <property type="molecule type" value="Genomic_DNA"/>
</dbReference>
<geneLocation type="plasmid" evidence="1">
    <name>pOP-I</name>
</geneLocation>
<gene>
    <name evidence="1" type="primary">areA</name>
</gene>
<dbReference type="AlphaFoldDB" id="A0A1Z1EA68"/>
<protein>
    <submittedName>
        <fullName evidence="1">Uncharacterized protein</fullName>
    </submittedName>
</protein>
<accession>A0A1Z1EA68</accession>
<name>A0A1Z1EA68_ENTCL</name>
<evidence type="ECO:0000313" key="1">
    <source>
        <dbReference type="EMBL" id="ARB02488.1"/>
    </source>
</evidence>
<proteinExistence type="predicted"/>
<sequence length="63" mass="7123">MEKVTDDLAGGIIRLLARAKTLAGFACRRLSPRLRRSNKPPWQIMPATIAVLPNSKEEKHERN</sequence>